<dbReference type="EC" id="5.2.1.8" evidence="3"/>
<organism evidence="8 9">
    <name type="scientific">Lamprobacter modestohalophilus</name>
    <dbReference type="NCBI Taxonomy" id="1064514"/>
    <lineage>
        <taxon>Bacteria</taxon>
        <taxon>Pseudomonadati</taxon>
        <taxon>Pseudomonadota</taxon>
        <taxon>Gammaproteobacteria</taxon>
        <taxon>Chromatiales</taxon>
        <taxon>Chromatiaceae</taxon>
        <taxon>Lamprobacter</taxon>
    </lineage>
</organism>
<proteinExistence type="inferred from homology"/>
<evidence type="ECO:0000256" key="1">
    <source>
        <dbReference type="ARBA" id="ARBA00000971"/>
    </source>
</evidence>
<name>A0A9X1B5Y8_9GAMM</name>
<keyword evidence="4 5" id="KW-0697">Rotamase</keyword>
<reference evidence="8 9" key="1">
    <citation type="journal article" date="2020" name="Microorganisms">
        <title>Osmotic Adaptation and Compatible Solute Biosynthesis of Phototrophic Bacteria as Revealed from Genome Analyses.</title>
        <authorList>
            <person name="Imhoff J.F."/>
            <person name="Rahn T."/>
            <person name="Kunzel S."/>
            <person name="Keller A."/>
            <person name="Neulinger S.C."/>
        </authorList>
    </citation>
    <scope>NUCLEOTIDE SEQUENCE [LARGE SCALE GENOMIC DNA]</scope>
    <source>
        <strain evidence="8 9">DSM 25653</strain>
    </source>
</reference>
<evidence type="ECO:0000256" key="4">
    <source>
        <dbReference type="ARBA" id="ARBA00023110"/>
    </source>
</evidence>
<keyword evidence="9" id="KW-1185">Reference proteome</keyword>
<dbReference type="PANTHER" id="PTHR47245">
    <property type="entry name" value="PEPTIDYLPROLYL ISOMERASE"/>
    <property type="match status" value="1"/>
</dbReference>
<dbReference type="SUPFAM" id="SSF54534">
    <property type="entry name" value="FKBP-like"/>
    <property type="match status" value="1"/>
</dbReference>
<protein>
    <recommendedName>
        <fullName evidence="3">peptidylprolyl isomerase</fullName>
        <ecNumber evidence="3">5.2.1.8</ecNumber>
    </recommendedName>
</protein>
<evidence type="ECO:0000256" key="5">
    <source>
        <dbReference type="PROSITE-ProRule" id="PRU00278"/>
    </source>
</evidence>
<dbReference type="InterPro" id="IPR023058">
    <property type="entry name" value="PPIase_PpiC_CS"/>
</dbReference>
<evidence type="ECO:0000259" key="7">
    <source>
        <dbReference type="PROSITE" id="PS50198"/>
    </source>
</evidence>
<dbReference type="InterPro" id="IPR050245">
    <property type="entry name" value="PrsA_foldase"/>
</dbReference>
<comment type="catalytic activity">
    <reaction evidence="1">
        <text>[protein]-peptidylproline (omega=180) = [protein]-peptidylproline (omega=0)</text>
        <dbReference type="Rhea" id="RHEA:16237"/>
        <dbReference type="Rhea" id="RHEA-COMP:10747"/>
        <dbReference type="Rhea" id="RHEA-COMP:10748"/>
        <dbReference type="ChEBI" id="CHEBI:83833"/>
        <dbReference type="ChEBI" id="CHEBI:83834"/>
        <dbReference type="EC" id="5.2.1.8"/>
    </reaction>
</comment>
<dbReference type="Proteomes" id="UP001138768">
    <property type="component" value="Unassembled WGS sequence"/>
</dbReference>
<dbReference type="InterPro" id="IPR000297">
    <property type="entry name" value="PPIase_PpiC"/>
</dbReference>
<gene>
    <name evidence="8" type="ORF">CKO42_17120</name>
</gene>
<dbReference type="EMBL" id="NRRY01000032">
    <property type="protein sequence ID" value="MBK1620132.1"/>
    <property type="molecule type" value="Genomic_DNA"/>
</dbReference>
<comment type="caution">
    <text evidence="8">The sequence shown here is derived from an EMBL/GenBank/DDBJ whole genome shotgun (WGS) entry which is preliminary data.</text>
</comment>
<dbReference type="GO" id="GO:0003755">
    <property type="term" value="F:peptidyl-prolyl cis-trans isomerase activity"/>
    <property type="evidence" value="ECO:0007669"/>
    <property type="project" value="UniProtKB-KW"/>
</dbReference>
<dbReference type="SUPFAM" id="SSF109998">
    <property type="entry name" value="Triger factor/SurA peptide-binding domain-like"/>
    <property type="match status" value="1"/>
</dbReference>
<feature type="chain" id="PRO_5040886842" description="peptidylprolyl isomerase" evidence="6">
    <location>
        <begin position="22"/>
        <end position="284"/>
    </location>
</feature>
<dbReference type="Pfam" id="PF13145">
    <property type="entry name" value="Rotamase_2"/>
    <property type="match status" value="1"/>
</dbReference>
<keyword evidence="5 8" id="KW-0413">Isomerase</keyword>
<sequence length="284" mass="31368">MKHRFITASLLAAVITAPACAQEAQETNNETLIATVNGQTYQLDLFRAYYGEILAQRNGQDSPQLQEQAFNEFMNMVVASQEGEKRDLTNNAEVQAALALQRMMVLSAAALQSIGAETNPSEAELKQAYDELVAQSQRTEYKARHILLDDKDKAQALIEQLDAANGKGFATLAEENSLGPTAEKGGDLGWFDSRRMVKPFADAVAEMEPGSYSKQPVQTQFGWHVILLEETRAAEPPSFEQAKPQLEALLRQRKVAEALTELRNNADVQLNEEVVTVKEAPTEE</sequence>
<dbReference type="InterPro" id="IPR046357">
    <property type="entry name" value="PPIase_dom_sf"/>
</dbReference>
<evidence type="ECO:0000256" key="3">
    <source>
        <dbReference type="ARBA" id="ARBA00013194"/>
    </source>
</evidence>
<comment type="similarity">
    <text evidence="2">Belongs to the PpiC/parvulin rotamase family.</text>
</comment>
<feature type="domain" description="PpiC" evidence="7">
    <location>
        <begin position="138"/>
        <end position="230"/>
    </location>
</feature>
<dbReference type="RefSeq" id="WP_200246651.1">
    <property type="nucleotide sequence ID" value="NZ_NRRY01000032.1"/>
</dbReference>
<feature type="signal peptide" evidence="6">
    <location>
        <begin position="1"/>
        <end position="21"/>
    </location>
</feature>
<dbReference type="PROSITE" id="PS50198">
    <property type="entry name" value="PPIC_PPIASE_2"/>
    <property type="match status" value="1"/>
</dbReference>
<evidence type="ECO:0000256" key="2">
    <source>
        <dbReference type="ARBA" id="ARBA00007656"/>
    </source>
</evidence>
<dbReference type="Gene3D" id="3.10.50.40">
    <property type="match status" value="1"/>
</dbReference>
<dbReference type="AlphaFoldDB" id="A0A9X1B5Y8"/>
<evidence type="ECO:0000313" key="8">
    <source>
        <dbReference type="EMBL" id="MBK1620132.1"/>
    </source>
</evidence>
<accession>A0A9X1B5Y8</accession>
<dbReference type="PROSITE" id="PS01096">
    <property type="entry name" value="PPIC_PPIASE_1"/>
    <property type="match status" value="1"/>
</dbReference>
<evidence type="ECO:0000256" key="6">
    <source>
        <dbReference type="SAM" id="SignalP"/>
    </source>
</evidence>
<dbReference type="InterPro" id="IPR027304">
    <property type="entry name" value="Trigger_fact/SurA_dom_sf"/>
</dbReference>
<evidence type="ECO:0000313" key="9">
    <source>
        <dbReference type="Proteomes" id="UP001138768"/>
    </source>
</evidence>
<dbReference type="PANTHER" id="PTHR47245:SF2">
    <property type="entry name" value="PEPTIDYL-PROLYL CIS-TRANS ISOMERASE HP_0175-RELATED"/>
    <property type="match status" value="1"/>
</dbReference>
<keyword evidence="6" id="KW-0732">Signal</keyword>